<reference evidence="3" key="1">
    <citation type="submission" date="2023-07" db="EMBL/GenBank/DDBJ databases">
        <authorList>
            <person name="Yue Y."/>
        </authorList>
    </citation>
    <scope>NUCLEOTIDE SEQUENCE [LARGE SCALE GENOMIC DNA]</scope>
    <source>
        <strain evidence="3">2Y89</strain>
    </source>
</reference>
<keyword evidence="1" id="KW-0175">Coiled coil</keyword>
<name>A0ABS7Y563_9FLAO</name>
<keyword evidence="3" id="KW-1185">Reference proteome</keyword>
<dbReference type="Gene3D" id="3.90.1200.10">
    <property type="match status" value="1"/>
</dbReference>
<feature type="coiled-coil region" evidence="1">
    <location>
        <begin position="342"/>
        <end position="369"/>
    </location>
</feature>
<accession>A0ABS7Y563</accession>
<evidence type="ECO:0000313" key="3">
    <source>
        <dbReference type="Proteomes" id="UP001198402"/>
    </source>
</evidence>
<protein>
    <submittedName>
        <fullName evidence="2">Trehalose synthase</fullName>
    </submittedName>
</protein>
<evidence type="ECO:0000313" key="2">
    <source>
        <dbReference type="EMBL" id="MCA0153838.1"/>
    </source>
</evidence>
<sequence>MSKKKSTTVNLKTPYNFNVQWEQIMENEGFIKIFLSDVLENYIVKQRWYGGKSSKLKYIELAEYFRIQQNEEVYYGLILEVNFYEAFFQHYFLPIAFVSDESFAKDDRILPISIQNQEGFIIDAVNLEAFRKVVFERILTAVPKDRTRVQYKKSSIFKDCEYESSRFMGMEQSNTSIIYNEKYVLKFFRRIYADRNPDYEMSRFLSEKKDFKNTPAYLGCVQIKDLENTNITIALMNEMVPNEGDAWEYMLKELHKVFLNLEYKNIKIDRLPHTEMFERLDIRDIPPQIIDWAGLNVFTKIQTLAKRTAEMHIALGSEFEDTSFTPTRFNGDYTVWLKNRLLYQFQNRLNAVENNLHKLEGLALELANEFLEKKNEIRKRFVKFDWTKLKGERLRVHGDYHLGQILIKDDDFYILDFEGEPESTIRDRKVKQPPLKDVAGLFRSFHYAIYATIFNNIDNYKQSQEALFEAGEILYQYFIGLFLGTYVQEIQDANINIGYQQERIFLLKYSLLEKAVYELGYELNSRPRWAVIPLKGISNIINH</sequence>
<comment type="caution">
    <text evidence="2">The sequence shown here is derived from an EMBL/GenBank/DDBJ whole genome shotgun (WGS) entry which is preliminary data.</text>
</comment>
<gene>
    <name evidence="2" type="ORF">LBV24_11460</name>
</gene>
<dbReference type="Proteomes" id="UP001198402">
    <property type="component" value="Unassembled WGS sequence"/>
</dbReference>
<dbReference type="InterPro" id="IPR011009">
    <property type="entry name" value="Kinase-like_dom_sf"/>
</dbReference>
<proteinExistence type="predicted"/>
<dbReference type="EMBL" id="JAIUJS010000006">
    <property type="protein sequence ID" value="MCA0153838.1"/>
    <property type="molecule type" value="Genomic_DNA"/>
</dbReference>
<dbReference type="RefSeq" id="WP_224478796.1">
    <property type="nucleotide sequence ID" value="NZ_JAIUJS010000006.1"/>
</dbReference>
<organism evidence="2 3">
    <name type="scientific">Winogradskyella vincentii</name>
    <dbReference type="NCBI Taxonomy" id="2877122"/>
    <lineage>
        <taxon>Bacteria</taxon>
        <taxon>Pseudomonadati</taxon>
        <taxon>Bacteroidota</taxon>
        <taxon>Flavobacteriia</taxon>
        <taxon>Flavobacteriales</taxon>
        <taxon>Flavobacteriaceae</taxon>
        <taxon>Winogradskyella</taxon>
    </lineage>
</organism>
<dbReference type="SUPFAM" id="SSF56112">
    <property type="entry name" value="Protein kinase-like (PK-like)"/>
    <property type="match status" value="1"/>
</dbReference>
<evidence type="ECO:0000256" key="1">
    <source>
        <dbReference type="SAM" id="Coils"/>
    </source>
</evidence>